<evidence type="ECO:0000256" key="4">
    <source>
        <dbReference type="ARBA" id="ARBA00013558"/>
    </source>
</evidence>
<dbReference type="PIRSF" id="PIRSF005572">
    <property type="entry name" value="NifS"/>
    <property type="match status" value="1"/>
</dbReference>
<sequence>MTARRVYLDHNATTPLRPAARAAMIAAMDLCGNASSIHAEGRAARALIEGAREAMARFVKTLPRRVIFTSGATEALNAILTPRLERSNRPTAPFDVLLVNAGEHASVLFGHRFSADAVETIGMTPDGRLDLDALAKVLERYAGRRIMLALQAANNETGVVQPVLQAEALLRAASSDTFFVCDAVQAAGKIACDFDALPADALIFSAHKFGGPAGIGALCLREDVLLGEPLLRGGGQEFRQRAGTQAVISIAGLAGALVDMRETFVQDSVRLAQLRDQLESFLRTLAPAAVLFGTEVERLPNTLCFAVPGMEAQVLLMFLDVEGVAVSSGAACSSGKVKASHVLEAMRVDPSLAGAAIRLSLGWTSHLEECALFMQAFEKAFRTIKARQVKSAA</sequence>
<gene>
    <name evidence="12" type="ordered locus">Bind_0097</name>
</gene>
<evidence type="ECO:0000256" key="1">
    <source>
        <dbReference type="ARBA" id="ARBA00001933"/>
    </source>
</evidence>
<dbReference type="RefSeq" id="WP_012383114.1">
    <property type="nucleotide sequence ID" value="NC_010581.1"/>
</dbReference>
<dbReference type="Gene3D" id="1.10.260.50">
    <property type="match status" value="1"/>
</dbReference>
<proteinExistence type="inferred from homology"/>
<keyword evidence="5 12" id="KW-0808">Transferase</keyword>
<dbReference type="Gene3D" id="3.90.1150.10">
    <property type="entry name" value="Aspartate Aminotransferase, domain 1"/>
    <property type="match status" value="1"/>
</dbReference>
<dbReference type="Pfam" id="PF00266">
    <property type="entry name" value="Aminotran_5"/>
    <property type="match status" value="1"/>
</dbReference>
<dbReference type="InterPro" id="IPR015422">
    <property type="entry name" value="PyrdxlP-dep_Trfase_small"/>
</dbReference>
<keyword evidence="7" id="KW-0663">Pyridoxal phosphate</keyword>
<dbReference type="EMBL" id="CP001016">
    <property type="protein sequence ID" value="ACB93756.1"/>
    <property type="molecule type" value="Genomic_DNA"/>
</dbReference>
<evidence type="ECO:0000313" key="12">
    <source>
        <dbReference type="EMBL" id="ACB93756.1"/>
    </source>
</evidence>
<comment type="similarity">
    <text evidence="3">Belongs to the class-V pyridoxal-phosphate-dependent aminotransferase family. NifS/IscS subfamily.</text>
</comment>
<dbReference type="InterPro" id="IPR016454">
    <property type="entry name" value="Cysteine_dSase"/>
</dbReference>
<keyword evidence="13" id="KW-1185">Reference proteome</keyword>
<dbReference type="PANTHER" id="PTHR11601:SF34">
    <property type="entry name" value="CYSTEINE DESULFURASE"/>
    <property type="match status" value="1"/>
</dbReference>
<dbReference type="SUPFAM" id="SSF53383">
    <property type="entry name" value="PLP-dependent transferases"/>
    <property type="match status" value="1"/>
</dbReference>
<evidence type="ECO:0000313" key="13">
    <source>
        <dbReference type="Proteomes" id="UP000001695"/>
    </source>
</evidence>
<organism evidence="12 13">
    <name type="scientific">Beijerinckia indica subsp. indica (strain ATCC 9039 / DSM 1715 / NCIMB 8712)</name>
    <dbReference type="NCBI Taxonomy" id="395963"/>
    <lineage>
        <taxon>Bacteria</taxon>
        <taxon>Pseudomonadati</taxon>
        <taxon>Pseudomonadota</taxon>
        <taxon>Alphaproteobacteria</taxon>
        <taxon>Hyphomicrobiales</taxon>
        <taxon>Beijerinckiaceae</taxon>
        <taxon>Beijerinckia</taxon>
    </lineage>
</organism>
<keyword evidence="6" id="KW-0479">Metal-binding</keyword>
<dbReference type="GO" id="GO:0031071">
    <property type="term" value="F:cysteine desulfurase activity"/>
    <property type="evidence" value="ECO:0007669"/>
    <property type="project" value="UniProtKB-EC"/>
</dbReference>
<feature type="domain" description="Aminotransferase class V" evidence="11">
    <location>
        <begin position="6"/>
        <end position="369"/>
    </location>
</feature>
<evidence type="ECO:0000256" key="6">
    <source>
        <dbReference type="ARBA" id="ARBA00022723"/>
    </source>
</evidence>
<dbReference type="GO" id="GO:0046872">
    <property type="term" value="F:metal ion binding"/>
    <property type="evidence" value="ECO:0007669"/>
    <property type="project" value="UniProtKB-KW"/>
</dbReference>
<evidence type="ECO:0000256" key="2">
    <source>
        <dbReference type="ARBA" id="ARBA00003120"/>
    </source>
</evidence>
<dbReference type="InterPro" id="IPR000192">
    <property type="entry name" value="Aminotrans_V_dom"/>
</dbReference>
<evidence type="ECO:0000256" key="3">
    <source>
        <dbReference type="ARBA" id="ARBA00006490"/>
    </source>
</evidence>
<keyword evidence="8" id="KW-0408">Iron</keyword>
<comment type="function">
    <text evidence="2">Catalyzes the removal of elemental sulfur atoms from cysteine to produce alanine. Seems to participate in the biosynthesis of the nitrogenase metalloclusters by providing the inorganic sulfur required for the Fe-S core formation.</text>
</comment>
<keyword evidence="12" id="KW-0032">Aminotransferase</keyword>
<evidence type="ECO:0000256" key="10">
    <source>
        <dbReference type="ARBA" id="ARBA00050776"/>
    </source>
</evidence>
<dbReference type="HOGENOM" id="CLU_003433_0_0_5"/>
<evidence type="ECO:0000256" key="8">
    <source>
        <dbReference type="ARBA" id="ARBA00023004"/>
    </source>
</evidence>
<evidence type="ECO:0000256" key="7">
    <source>
        <dbReference type="ARBA" id="ARBA00022898"/>
    </source>
</evidence>
<dbReference type="OrthoDB" id="9808002at2"/>
<dbReference type="InterPro" id="IPR015424">
    <property type="entry name" value="PyrdxlP-dep_Trfase"/>
</dbReference>
<dbReference type="InterPro" id="IPR015421">
    <property type="entry name" value="PyrdxlP-dep_Trfase_major"/>
</dbReference>
<evidence type="ECO:0000256" key="5">
    <source>
        <dbReference type="ARBA" id="ARBA00022679"/>
    </source>
</evidence>
<keyword evidence="9" id="KW-0411">Iron-sulfur</keyword>
<dbReference type="KEGG" id="bid:Bind_0097"/>
<dbReference type="eggNOG" id="COG1104">
    <property type="taxonomic scope" value="Bacteria"/>
</dbReference>
<dbReference type="PANTHER" id="PTHR11601">
    <property type="entry name" value="CYSTEINE DESULFURYLASE FAMILY MEMBER"/>
    <property type="match status" value="1"/>
</dbReference>
<comment type="cofactor">
    <cofactor evidence="1">
        <name>pyridoxal 5'-phosphate</name>
        <dbReference type="ChEBI" id="CHEBI:597326"/>
    </cofactor>
</comment>
<dbReference type="STRING" id="395963.Bind_0097"/>
<protein>
    <recommendedName>
        <fullName evidence="4">Cysteine desulfurase</fullName>
    </recommendedName>
</protein>
<reference evidence="12 13" key="2">
    <citation type="journal article" date="2010" name="J. Bacteriol.">
        <title>Complete genome sequence of Beijerinckia indica subsp. indica.</title>
        <authorList>
            <person name="Tamas I."/>
            <person name="Dedysh S.N."/>
            <person name="Liesack W."/>
            <person name="Stott M.B."/>
            <person name="Alam M."/>
            <person name="Murrell J.C."/>
            <person name="Dunfield P.F."/>
        </authorList>
    </citation>
    <scope>NUCLEOTIDE SEQUENCE [LARGE SCALE GENOMIC DNA]</scope>
    <source>
        <strain evidence="13">ATCC 9039 / DSM 1715 / NCIMB 8712</strain>
    </source>
</reference>
<dbReference type="Proteomes" id="UP000001695">
    <property type="component" value="Chromosome"/>
</dbReference>
<comment type="catalytic activity">
    <reaction evidence="10">
        <text>(sulfur carrier)-H + L-cysteine = (sulfur carrier)-SH + L-alanine</text>
        <dbReference type="Rhea" id="RHEA:43892"/>
        <dbReference type="Rhea" id="RHEA-COMP:14737"/>
        <dbReference type="Rhea" id="RHEA-COMP:14739"/>
        <dbReference type="ChEBI" id="CHEBI:29917"/>
        <dbReference type="ChEBI" id="CHEBI:35235"/>
        <dbReference type="ChEBI" id="CHEBI:57972"/>
        <dbReference type="ChEBI" id="CHEBI:64428"/>
        <dbReference type="EC" id="2.8.1.7"/>
    </reaction>
</comment>
<dbReference type="GO" id="GO:0051536">
    <property type="term" value="F:iron-sulfur cluster binding"/>
    <property type="evidence" value="ECO:0007669"/>
    <property type="project" value="UniProtKB-KW"/>
</dbReference>
<name>B2IBN4_BEII9</name>
<evidence type="ECO:0000259" key="11">
    <source>
        <dbReference type="Pfam" id="PF00266"/>
    </source>
</evidence>
<dbReference type="Gene3D" id="3.40.640.10">
    <property type="entry name" value="Type I PLP-dependent aspartate aminotransferase-like (Major domain)"/>
    <property type="match status" value="1"/>
</dbReference>
<evidence type="ECO:0000256" key="9">
    <source>
        <dbReference type="ARBA" id="ARBA00023014"/>
    </source>
</evidence>
<accession>B2IBN4</accession>
<dbReference type="AlphaFoldDB" id="B2IBN4"/>
<dbReference type="GO" id="GO:0008483">
    <property type="term" value="F:transaminase activity"/>
    <property type="evidence" value="ECO:0007669"/>
    <property type="project" value="UniProtKB-KW"/>
</dbReference>
<reference evidence="13" key="1">
    <citation type="submission" date="2008-03" db="EMBL/GenBank/DDBJ databases">
        <title>Complete sequence of chromosome of Beijerinckia indica subsp. indica ATCC 9039.</title>
        <authorList>
            <consortium name="US DOE Joint Genome Institute"/>
            <person name="Copeland A."/>
            <person name="Lucas S."/>
            <person name="Lapidus A."/>
            <person name="Glavina del Rio T."/>
            <person name="Dalin E."/>
            <person name="Tice H."/>
            <person name="Bruce D."/>
            <person name="Goodwin L."/>
            <person name="Pitluck S."/>
            <person name="LaButti K."/>
            <person name="Schmutz J."/>
            <person name="Larimer F."/>
            <person name="Land M."/>
            <person name="Hauser L."/>
            <person name="Kyrpides N."/>
            <person name="Mikhailova N."/>
            <person name="Dunfield P.F."/>
            <person name="Dedysh S.N."/>
            <person name="Liesack W."/>
            <person name="Saw J.H."/>
            <person name="Alam M."/>
            <person name="Chen Y."/>
            <person name="Murrell J.C."/>
            <person name="Richardson P."/>
        </authorList>
    </citation>
    <scope>NUCLEOTIDE SEQUENCE [LARGE SCALE GENOMIC DNA]</scope>
    <source>
        <strain evidence="13">ATCC 9039 / DSM 1715 / NCIMB 8712</strain>
    </source>
</reference>